<feature type="domain" description="HTH gntR-type" evidence="4">
    <location>
        <begin position="14"/>
        <end position="81"/>
    </location>
</feature>
<accession>A0ABQ2N2L4</accession>
<dbReference type="SUPFAM" id="SSF46785">
    <property type="entry name" value="Winged helix' DNA-binding domain"/>
    <property type="match status" value="1"/>
</dbReference>
<protein>
    <submittedName>
        <fullName evidence="5">Transcriptional regulator</fullName>
    </submittedName>
</protein>
<dbReference type="EMBL" id="BMMQ01000004">
    <property type="protein sequence ID" value="GGO63921.1"/>
    <property type="molecule type" value="Genomic_DNA"/>
</dbReference>
<dbReference type="InterPro" id="IPR000524">
    <property type="entry name" value="Tscrpt_reg_HTH_GntR"/>
</dbReference>
<reference evidence="6" key="1">
    <citation type="journal article" date="2019" name="Int. J. Syst. Evol. Microbiol.">
        <title>The Global Catalogue of Microorganisms (GCM) 10K type strain sequencing project: providing services to taxonomists for standard genome sequencing and annotation.</title>
        <authorList>
            <consortium name="The Broad Institute Genomics Platform"/>
            <consortium name="The Broad Institute Genome Sequencing Center for Infectious Disease"/>
            <person name="Wu L."/>
            <person name="Ma J."/>
        </authorList>
    </citation>
    <scope>NUCLEOTIDE SEQUENCE [LARGE SCALE GENOMIC DNA]</scope>
    <source>
        <strain evidence="6">CGMCC 4.7181</strain>
    </source>
</reference>
<gene>
    <name evidence="5" type="ORF">GCM10010910_17610</name>
</gene>
<evidence type="ECO:0000256" key="2">
    <source>
        <dbReference type="ARBA" id="ARBA00023125"/>
    </source>
</evidence>
<dbReference type="PANTHER" id="PTHR43537">
    <property type="entry name" value="TRANSCRIPTIONAL REGULATOR, GNTR FAMILY"/>
    <property type="match status" value="1"/>
</dbReference>
<dbReference type="SMART" id="SM00345">
    <property type="entry name" value="HTH_GNTR"/>
    <property type="match status" value="1"/>
</dbReference>
<sequence length="222" mass="24480">MSHAAPQPSAMAPMSRTAHVLESLRWQILNGTLHAGQALVEAELARAFGVSKTPVREALKTLAGLGLVTMSEYRGAVVRSVDYEMARAVFEIRLLLEPQAVAMAVAAGNTDVAAARAALERAAETDDDAERSLINREFHRLTYSACGNPLLVTMLDDLRDQTALITVNAWRYGITWIHEAHEHEAILDAIESGDAERARELDENHIRSFTDDVVTRLKEHDE</sequence>
<dbReference type="RefSeq" id="WP_188701009.1">
    <property type="nucleotide sequence ID" value="NZ_BMMQ01000004.1"/>
</dbReference>
<dbReference type="SUPFAM" id="SSF48008">
    <property type="entry name" value="GntR ligand-binding domain-like"/>
    <property type="match status" value="1"/>
</dbReference>
<keyword evidence="6" id="KW-1185">Reference proteome</keyword>
<evidence type="ECO:0000256" key="3">
    <source>
        <dbReference type="ARBA" id="ARBA00023163"/>
    </source>
</evidence>
<dbReference type="PANTHER" id="PTHR43537:SF24">
    <property type="entry name" value="GLUCONATE OPERON TRANSCRIPTIONAL REPRESSOR"/>
    <property type="match status" value="1"/>
</dbReference>
<evidence type="ECO:0000256" key="1">
    <source>
        <dbReference type="ARBA" id="ARBA00023015"/>
    </source>
</evidence>
<comment type="caution">
    <text evidence="5">The sequence shown here is derived from an EMBL/GenBank/DDBJ whole genome shotgun (WGS) entry which is preliminary data.</text>
</comment>
<dbReference type="InterPro" id="IPR036388">
    <property type="entry name" value="WH-like_DNA-bd_sf"/>
</dbReference>
<name>A0ABQ2N2L4_9MICO</name>
<dbReference type="Proteomes" id="UP000638043">
    <property type="component" value="Unassembled WGS sequence"/>
</dbReference>
<dbReference type="Pfam" id="PF07729">
    <property type="entry name" value="FCD"/>
    <property type="match status" value="1"/>
</dbReference>
<dbReference type="SMART" id="SM00895">
    <property type="entry name" value="FCD"/>
    <property type="match status" value="1"/>
</dbReference>
<dbReference type="InterPro" id="IPR008920">
    <property type="entry name" value="TF_FadR/GntR_C"/>
</dbReference>
<dbReference type="Gene3D" id="1.10.10.10">
    <property type="entry name" value="Winged helix-like DNA-binding domain superfamily/Winged helix DNA-binding domain"/>
    <property type="match status" value="1"/>
</dbReference>
<dbReference type="CDD" id="cd07377">
    <property type="entry name" value="WHTH_GntR"/>
    <property type="match status" value="1"/>
</dbReference>
<keyword evidence="2" id="KW-0238">DNA-binding</keyword>
<dbReference type="PROSITE" id="PS50949">
    <property type="entry name" value="HTH_GNTR"/>
    <property type="match status" value="1"/>
</dbReference>
<organism evidence="5 6">
    <name type="scientific">Microbacterium nanhaiense</name>
    <dbReference type="NCBI Taxonomy" id="1301026"/>
    <lineage>
        <taxon>Bacteria</taxon>
        <taxon>Bacillati</taxon>
        <taxon>Actinomycetota</taxon>
        <taxon>Actinomycetes</taxon>
        <taxon>Micrococcales</taxon>
        <taxon>Microbacteriaceae</taxon>
        <taxon>Microbacterium</taxon>
    </lineage>
</organism>
<proteinExistence type="predicted"/>
<dbReference type="InterPro" id="IPR036390">
    <property type="entry name" value="WH_DNA-bd_sf"/>
</dbReference>
<evidence type="ECO:0000313" key="6">
    <source>
        <dbReference type="Proteomes" id="UP000638043"/>
    </source>
</evidence>
<evidence type="ECO:0000259" key="4">
    <source>
        <dbReference type="PROSITE" id="PS50949"/>
    </source>
</evidence>
<dbReference type="Gene3D" id="1.20.120.530">
    <property type="entry name" value="GntR ligand-binding domain-like"/>
    <property type="match status" value="1"/>
</dbReference>
<keyword evidence="1" id="KW-0805">Transcription regulation</keyword>
<keyword evidence="3" id="KW-0804">Transcription</keyword>
<dbReference type="Pfam" id="PF00392">
    <property type="entry name" value="GntR"/>
    <property type="match status" value="1"/>
</dbReference>
<dbReference type="InterPro" id="IPR011711">
    <property type="entry name" value="GntR_C"/>
</dbReference>
<evidence type="ECO:0000313" key="5">
    <source>
        <dbReference type="EMBL" id="GGO63921.1"/>
    </source>
</evidence>